<feature type="transmembrane region" description="Helical" evidence="1">
    <location>
        <begin position="203"/>
        <end position="230"/>
    </location>
</feature>
<gene>
    <name evidence="2" type="ORF">METZ01_LOCUS165674</name>
</gene>
<evidence type="ECO:0000313" key="2">
    <source>
        <dbReference type="EMBL" id="SVB12820.1"/>
    </source>
</evidence>
<feature type="transmembrane region" description="Helical" evidence="1">
    <location>
        <begin position="53"/>
        <end position="72"/>
    </location>
</feature>
<name>A0A382BG31_9ZZZZ</name>
<dbReference type="PANTHER" id="PTHR34300:SF2">
    <property type="entry name" value="QUEUOSINE PRECURSOR TRANSPORTER-RELATED"/>
    <property type="match status" value="1"/>
</dbReference>
<feature type="transmembrane region" description="Helical" evidence="1">
    <location>
        <begin position="84"/>
        <end position="112"/>
    </location>
</feature>
<evidence type="ECO:0000256" key="1">
    <source>
        <dbReference type="SAM" id="Phobius"/>
    </source>
</evidence>
<keyword evidence="1" id="KW-1133">Transmembrane helix</keyword>
<reference evidence="2" key="1">
    <citation type="submission" date="2018-05" db="EMBL/GenBank/DDBJ databases">
        <authorList>
            <person name="Lanie J.A."/>
            <person name="Ng W.-L."/>
            <person name="Kazmierczak K.M."/>
            <person name="Andrzejewski T.M."/>
            <person name="Davidsen T.M."/>
            <person name="Wayne K.J."/>
            <person name="Tettelin H."/>
            <person name="Glass J.I."/>
            <person name="Rusch D."/>
            <person name="Podicherti R."/>
            <person name="Tsui H.-C.T."/>
            <person name="Winkler M.E."/>
        </authorList>
    </citation>
    <scope>NUCLEOTIDE SEQUENCE</scope>
</reference>
<keyword evidence="1" id="KW-0812">Transmembrane</keyword>
<dbReference type="InterPro" id="IPR003744">
    <property type="entry name" value="YhhQ"/>
</dbReference>
<feature type="transmembrane region" description="Helical" evidence="1">
    <location>
        <begin position="20"/>
        <end position="41"/>
    </location>
</feature>
<organism evidence="2">
    <name type="scientific">marine metagenome</name>
    <dbReference type="NCBI Taxonomy" id="408172"/>
    <lineage>
        <taxon>unclassified sequences</taxon>
        <taxon>metagenomes</taxon>
        <taxon>ecological metagenomes</taxon>
    </lineage>
</organism>
<evidence type="ECO:0008006" key="3">
    <source>
        <dbReference type="Google" id="ProtNLM"/>
    </source>
</evidence>
<keyword evidence="1" id="KW-0472">Membrane</keyword>
<dbReference type="HAMAP" id="MF_02088">
    <property type="entry name" value="Q_prec_transport"/>
    <property type="match status" value="1"/>
</dbReference>
<proteinExistence type="inferred from homology"/>
<dbReference type="AlphaFoldDB" id="A0A382BG31"/>
<dbReference type="NCBIfam" id="TIGR00697">
    <property type="entry name" value="queuosine precursor transporter"/>
    <property type="match status" value="1"/>
</dbReference>
<sequence length="245" mass="27145">MPKESNVPLDPAPREETAYVVLVSAFSVVLVLTNVVGVKLFTFDYFGLLDKPITLTSGIVTYPLTFLFTDVVSEMYGKKRADFMVILGFFLSLLMLGIVALVTGLPGAEVWVNRELGFSDVTGMQRAFETVFTLPGVLVAASMTAYLTAQLLDNRLFHFWRRLTKGKYLWLRNNGSTIISQFIDTIIVNSIFLGWGMGLSAEVVWSVILANYVCKVCLAALDTPLIYLAVHYLRRYLAAETASGS</sequence>
<dbReference type="PANTHER" id="PTHR34300">
    <property type="entry name" value="QUEUOSINE PRECURSOR TRANSPORTER-RELATED"/>
    <property type="match status" value="1"/>
</dbReference>
<dbReference type="EMBL" id="UINC01029684">
    <property type="protein sequence ID" value="SVB12820.1"/>
    <property type="molecule type" value="Genomic_DNA"/>
</dbReference>
<feature type="transmembrane region" description="Helical" evidence="1">
    <location>
        <begin position="132"/>
        <end position="152"/>
    </location>
</feature>
<feature type="transmembrane region" description="Helical" evidence="1">
    <location>
        <begin position="173"/>
        <end position="197"/>
    </location>
</feature>
<protein>
    <recommendedName>
        <fullName evidence="3">Queuosine precursor transporter</fullName>
    </recommendedName>
</protein>
<accession>A0A382BG31</accession>
<dbReference type="Pfam" id="PF02592">
    <property type="entry name" value="Vut_1"/>
    <property type="match status" value="1"/>
</dbReference>